<dbReference type="AlphaFoldDB" id="A0A7T8K1T3"/>
<evidence type="ECO:0000313" key="2">
    <source>
        <dbReference type="Proteomes" id="UP000595437"/>
    </source>
</evidence>
<protein>
    <submittedName>
        <fullName evidence="1">AP-1 complex subunit mu-1</fullName>
    </submittedName>
</protein>
<reference evidence="2" key="1">
    <citation type="submission" date="2021-01" db="EMBL/GenBank/DDBJ databases">
        <title>Caligus Genome Assembly.</title>
        <authorList>
            <person name="Gallardo-Escarate C."/>
        </authorList>
    </citation>
    <scope>NUCLEOTIDE SEQUENCE [LARGE SCALE GENOMIC DNA]</scope>
</reference>
<accession>A0A7T8K1T3</accession>
<gene>
    <name evidence="1" type="ORF">FKW44_016991</name>
</gene>
<proteinExistence type="predicted"/>
<sequence>MVLSAIYILDMKGKVLINRNYRGDIENNVIEKFIGQTTIAEEEGSTAPLLSTSDGVTFAYIKRNTSTSWPPPRKTQTLP</sequence>
<dbReference type="InterPro" id="IPR011012">
    <property type="entry name" value="Longin-like_dom_sf"/>
</dbReference>
<name>A0A7T8K1T3_CALRO</name>
<dbReference type="OrthoDB" id="10259133at2759"/>
<dbReference type="SUPFAM" id="SSF64356">
    <property type="entry name" value="SNARE-like"/>
    <property type="match status" value="1"/>
</dbReference>
<organism evidence="1 2">
    <name type="scientific">Caligus rogercresseyi</name>
    <name type="common">Sea louse</name>
    <dbReference type="NCBI Taxonomy" id="217165"/>
    <lineage>
        <taxon>Eukaryota</taxon>
        <taxon>Metazoa</taxon>
        <taxon>Ecdysozoa</taxon>
        <taxon>Arthropoda</taxon>
        <taxon>Crustacea</taxon>
        <taxon>Multicrustacea</taxon>
        <taxon>Hexanauplia</taxon>
        <taxon>Copepoda</taxon>
        <taxon>Siphonostomatoida</taxon>
        <taxon>Caligidae</taxon>
        <taxon>Caligus</taxon>
    </lineage>
</organism>
<keyword evidence="2" id="KW-1185">Reference proteome</keyword>
<evidence type="ECO:0000313" key="1">
    <source>
        <dbReference type="EMBL" id="QQP42356.1"/>
    </source>
</evidence>
<dbReference type="Proteomes" id="UP000595437">
    <property type="component" value="Chromosome 11"/>
</dbReference>
<dbReference type="EMBL" id="CP045900">
    <property type="protein sequence ID" value="QQP42356.1"/>
    <property type="molecule type" value="Genomic_DNA"/>
</dbReference>
<dbReference type="Gene3D" id="3.30.450.60">
    <property type="match status" value="1"/>
</dbReference>